<dbReference type="InterPro" id="IPR012480">
    <property type="entry name" value="Hepar_II_III_C"/>
</dbReference>
<evidence type="ECO:0000259" key="5">
    <source>
        <dbReference type="Pfam" id="PF07940"/>
    </source>
</evidence>
<dbReference type="InterPro" id="IPR008929">
    <property type="entry name" value="Chondroitin_lyas"/>
</dbReference>
<protein>
    <submittedName>
        <fullName evidence="7">Alginate lyase family protein</fullName>
    </submittedName>
</protein>
<keyword evidence="8" id="KW-1185">Reference proteome</keyword>
<organism evidence="7 8">
    <name type="scientific">Nocardioides lentus</name>
    <dbReference type="NCBI Taxonomy" id="338077"/>
    <lineage>
        <taxon>Bacteria</taxon>
        <taxon>Bacillati</taxon>
        <taxon>Actinomycetota</taxon>
        <taxon>Actinomycetes</taxon>
        <taxon>Propionibacteriales</taxon>
        <taxon>Nocardioidaceae</taxon>
        <taxon>Nocardioides</taxon>
    </lineage>
</organism>
<dbReference type="Proteomes" id="UP001501612">
    <property type="component" value="Unassembled WGS sequence"/>
</dbReference>
<dbReference type="InterPro" id="IPR031680">
    <property type="entry name" value="Hepar_II_III_N"/>
</dbReference>
<evidence type="ECO:0000256" key="2">
    <source>
        <dbReference type="ARBA" id="ARBA00022729"/>
    </source>
</evidence>
<gene>
    <name evidence="7" type="ORF">GCM10009737_22040</name>
</gene>
<dbReference type="Gene3D" id="2.70.98.70">
    <property type="match status" value="1"/>
</dbReference>
<dbReference type="PANTHER" id="PTHR39210">
    <property type="entry name" value="HEPARIN-SULFATE LYASE"/>
    <property type="match status" value="1"/>
</dbReference>
<dbReference type="SUPFAM" id="SSF48230">
    <property type="entry name" value="Chondroitin AC/alginate lyase"/>
    <property type="match status" value="1"/>
</dbReference>
<evidence type="ECO:0000256" key="1">
    <source>
        <dbReference type="ARBA" id="ARBA00004418"/>
    </source>
</evidence>
<evidence type="ECO:0000259" key="6">
    <source>
        <dbReference type="Pfam" id="PF16889"/>
    </source>
</evidence>
<dbReference type="Pfam" id="PF07940">
    <property type="entry name" value="Hepar_II_III_C"/>
    <property type="match status" value="1"/>
</dbReference>
<reference evidence="7 8" key="1">
    <citation type="journal article" date="2019" name="Int. J. Syst. Evol. Microbiol.">
        <title>The Global Catalogue of Microorganisms (GCM) 10K type strain sequencing project: providing services to taxonomists for standard genome sequencing and annotation.</title>
        <authorList>
            <consortium name="The Broad Institute Genomics Platform"/>
            <consortium name="The Broad Institute Genome Sequencing Center for Infectious Disease"/>
            <person name="Wu L."/>
            <person name="Ma J."/>
        </authorList>
    </citation>
    <scope>NUCLEOTIDE SEQUENCE [LARGE SCALE GENOMIC DNA]</scope>
    <source>
        <strain evidence="7 8">JCM 14046</strain>
    </source>
</reference>
<keyword evidence="3" id="KW-0574">Periplasm</keyword>
<comment type="subcellular location">
    <subcellularLocation>
        <location evidence="1">Periplasm</location>
    </subcellularLocation>
</comment>
<dbReference type="GO" id="GO:0016829">
    <property type="term" value="F:lyase activity"/>
    <property type="evidence" value="ECO:0007669"/>
    <property type="project" value="UniProtKB-KW"/>
</dbReference>
<evidence type="ECO:0000313" key="7">
    <source>
        <dbReference type="EMBL" id="GAA1920117.1"/>
    </source>
</evidence>
<proteinExistence type="predicted"/>
<feature type="domain" description="Heparin-sulfate lyase N-terminal" evidence="6">
    <location>
        <begin position="83"/>
        <end position="313"/>
    </location>
</feature>
<comment type="caution">
    <text evidence="7">The sequence shown here is derived from an EMBL/GenBank/DDBJ whole genome shotgun (WGS) entry which is preliminary data.</text>
</comment>
<keyword evidence="2" id="KW-0732">Signal</keyword>
<keyword evidence="4 7" id="KW-0456">Lyase</keyword>
<accession>A0ABN2PF55</accession>
<sequence>MGPAEVAWRMRRLAVETAAPRLDPLRERLPGARALPDDADAASWERALAAFRTATDRPVLLDRGAAGTIAATAPAATADLLAAAERVAAHRFAFFAHPEVTLADPVDWHHDPLAGHDWPRVPARRLDHRTAPADVKWIWELNRLQHLPWLAEAWLLTGRDELAAEAFAQLDSWLDANPVGVGIAWRGAFEAGVRMISVLVALQGLRTSPLLTAERLRRVVVVADASARACWRERSLHSSANNHLVGELAGLAATCLLLPELPDAERRLGRALDALVREAGRQVLPDGAGAEQAVGYQVFTAELVLVVAVLLRASGRPVPAPLTDALTRSGTYLAGLVGRGDPEPRYGDDDEGFALRLGPEPVRTIADHLDVLAAYGAAPADLPPGAGLTARWVAAATTGTPGPTGLLPDAARDAGSFHAPHGGLVVLRPAAGERVTVDTGPLGYLAIAAHGHADALAVTWSVGGRDRVVDPGTGSYYGHPAWRRVHRGTAVHATVTVDGEDQSVMAGAFLWSRRAEVTEVDVDLDRGVVTAEHDGYTRLEDPVVHRRHVEAPPDAGGGFLVVDVLRAAGEHTAGVAWPLAPGLQAQVVAGGHLVTDGAEALFALAAAATAPLRHTVVVGDPATHRGWVSRRLEGREPAPLLGTTATGTGPLVVATHLHPATGAGDLRPPVVEVDGDVARVVWWAGGRRRVTDVAITPRPPGIAR</sequence>
<name>A0ABN2PF55_9ACTN</name>
<evidence type="ECO:0000313" key="8">
    <source>
        <dbReference type="Proteomes" id="UP001501612"/>
    </source>
</evidence>
<dbReference type="PANTHER" id="PTHR39210:SF1">
    <property type="entry name" value="HEPARIN-SULFATE LYASE"/>
    <property type="match status" value="1"/>
</dbReference>
<feature type="domain" description="Heparinase II/III-like C-terminal" evidence="5">
    <location>
        <begin position="413"/>
        <end position="628"/>
    </location>
</feature>
<dbReference type="Gene3D" id="1.50.10.100">
    <property type="entry name" value="Chondroitin AC/alginate lyase"/>
    <property type="match status" value="1"/>
</dbReference>
<dbReference type="EMBL" id="BAAAMY010000005">
    <property type="protein sequence ID" value="GAA1920117.1"/>
    <property type="molecule type" value="Genomic_DNA"/>
</dbReference>
<evidence type="ECO:0000256" key="4">
    <source>
        <dbReference type="ARBA" id="ARBA00023239"/>
    </source>
</evidence>
<dbReference type="Pfam" id="PF16889">
    <property type="entry name" value="Hepar_II_III_N"/>
    <property type="match status" value="1"/>
</dbReference>
<evidence type="ECO:0000256" key="3">
    <source>
        <dbReference type="ARBA" id="ARBA00022764"/>
    </source>
</evidence>